<dbReference type="SUPFAM" id="SSF50985">
    <property type="entry name" value="RCC1/BLIP-II"/>
    <property type="match status" value="1"/>
</dbReference>
<keyword evidence="1" id="KW-0677">Repeat</keyword>
<feature type="compositionally biased region" description="Pro residues" evidence="3">
    <location>
        <begin position="703"/>
        <end position="713"/>
    </location>
</feature>
<accession>A0A0G4F6L9</accession>
<dbReference type="Gene3D" id="2.130.10.30">
    <property type="entry name" value="Regulator of chromosome condensation 1/beta-lactamase-inhibitor protein II"/>
    <property type="match status" value="1"/>
</dbReference>
<gene>
    <name evidence="4" type="ORF">Vbra_14544</name>
</gene>
<dbReference type="EMBL" id="CDMY01000376">
    <property type="protein sequence ID" value="CEM07667.1"/>
    <property type="molecule type" value="Genomic_DNA"/>
</dbReference>
<name>A0A0G4F6L9_VITBC</name>
<dbReference type="OMA" id="PENNFWL"/>
<dbReference type="PROSITE" id="PS50012">
    <property type="entry name" value="RCC1_3"/>
    <property type="match status" value="2"/>
</dbReference>
<dbReference type="InterPro" id="IPR051625">
    <property type="entry name" value="Signaling_Regulatory_Domain"/>
</dbReference>
<evidence type="ECO:0000256" key="2">
    <source>
        <dbReference type="PROSITE-ProRule" id="PRU00235"/>
    </source>
</evidence>
<dbReference type="Pfam" id="PF00415">
    <property type="entry name" value="RCC1"/>
    <property type="match status" value="1"/>
</dbReference>
<evidence type="ECO:0000256" key="1">
    <source>
        <dbReference type="ARBA" id="ARBA00022737"/>
    </source>
</evidence>
<evidence type="ECO:0000313" key="5">
    <source>
        <dbReference type="Proteomes" id="UP000041254"/>
    </source>
</evidence>
<evidence type="ECO:0000256" key="3">
    <source>
        <dbReference type="SAM" id="MobiDB-lite"/>
    </source>
</evidence>
<dbReference type="InParanoid" id="A0A0G4F6L9"/>
<dbReference type="Proteomes" id="UP000041254">
    <property type="component" value="Unassembled WGS sequence"/>
</dbReference>
<dbReference type="OrthoDB" id="310865at2759"/>
<evidence type="ECO:0000313" key="4">
    <source>
        <dbReference type="EMBL" id="CEM07667.1"/>
    </source>
</evidence>
<organism evidence="4 5">
    <name type="scientific">Vitrella brassicaformis (strain CCMP3155)</name>
    <dbReference type="NCBI Taxonomy" id="1169540"/>
    <lineage>
        <taxon>Eukaryota</taxon>
        <taxon>Sar</taxon>
        <taxon>Alveolata</taxon>
        <taxon>Colpodellida</taxon>
        <taxon>Vitrellaceae</taxon>
        <taxon>Vitrella</taxon>
    </lineage>
</organism>
<dbReference type="InterPro" id="IPR009091">
    <property type="entry name" value="RCC1/BLIP-II"/>
</dbReference>
<dbReference type="Pfam" id="PF13540">
    <property type="entry name" value="RCC1_2"/>
    <property type="match status" value="1"/>
</dbReference>
<sequence>MDSHSQRPPEPEGKEAPSSANFFIWGVAPWTPSKVISRPFLTEKIAGDIKDVAIGASWMVALLENGELWSWGEDSNGCLGLGQDRTSAPEPAQIHLETHSLALPTAASRVSFVDTSPSARPSHASIRKASTATTGAVRMPDTVVGLVGGGDFVLAWTARGCLYGWGSNADGQLGVGDFSNRFQPARVDALEDDAVSQVLVAHGHSVFALSERGSVFAWGNNSKRELGLDTGKKKTQGHSHSQEPIQPTAAARAAATHVQTRVARPEPLVSLRPYKISRIESKNGTLLAHIDHGSKKRAAMGVHQAAEGALSEALSLKTPSPDTKPEPQHARLPVEEVELLQGVDFLRKVFEQMASWWEQLLRLRHGEPDPSSMDTNADLHHRANRELPAHEMDQNVEESALLHALDSLGGLHRAAVAQLKEAQGAPRAKNIRLLLTIFIDDCRLRTEKVQRTLGARRLTDLKRTVEKIPGEQVHEFGNKTASDIKKLLASSSQAEAILQRVRSADVSDLLCRELQLSLAQTMEARVQLYETQIQLLQHLQNTALHGLSDAPSASDPTLPALCVVAERWRHLKSFSLAKLCAECERHAHEYGDKEEFLQWLVKASDQKIDQLLLMQKDPPAVMQDCLLPTLCYDLLHENAELRKMANAYQLRVFILHKRAQAHHIHGGGGLGGTMGTLGLSKSGGVSGMGVSGGSMSAGMSRAPVPPLPLSRKH</sequence>
<dbReference type="PANTHER" id="PTHR22872">
    <property type="entry name" value="BTK-BINDING PROTEIN-RELATED"/>
    <property type="match status" value="1"/>
</dbReference>
<dbReference type="AlphaFoldDB" id="A0A0G4F6L9"/>
<protein>
    <submittedName>
        <fullName evidence="4">Uncharacterized protein</fullName>
    </submittedName>
</protein>
<feature type="repeat" description="RCC1" evidence="2">
    <location>
        <begin position="160"/>
        <end position="211"/>
    </location>
</feature>
<dbReference type="VEuPathDB" id="CryptoDB:Vbra_14544"/>
<keyword evidence="5" id="KW-1185">Reference proteome</keyword>
<feature type="repeat" description="RCC1" evidence="2">
    <location>
        <begin position="66"/>
        <end position="117"/>
    </location>
</feature>
<feature type="region of interest" description="Disordered" evidence="3">
    <location>
        <begin position="690"/>
        <end position="713"/>
    </location>
</feature>
<dbReference type="InterPro" id="IPR000408">
    <property type="entry name" value="Reg_chr_condens"/>
</dbReference>
<proteinExistence type="predicted"/>
<reference evidence="4 5" key="1">
    <citation type="submission" date="2014-11" db="EMBL/GenBank/DDBJ databases">
        <authorList>
            <person name="Zhu J."/>
            <person name="Qi W."/>
            <person name="Song R."/>
        </authorList>
    </citation>
    <scope>NUCLEOTIDE SEQUENCE [LARGE SCALE GENOMIC DNA]</scope>
</reference>